<protein>
    <submittedName>
        <fullName evidence="2">Uncharacterized protein</fullName>
    </submittedName>
</protein>
<gene>
    <name evidence="2" type="ORF">IU449_05210</name>
</gene>
<sequence length="173" mass="17044">MRTAVHEGAAAARGALVGATAGAVSLAAHPLGGGTVHLSQAGLVQLVGACAAVGVAAGSRRGRVGRVELVVLLAAGQGIGHAALTVGRPHSAHLTLAMVFAHLVAMLCAALLIRAAEAGLLAAASGVRRALAALVGAFRWEYAPVVLVGAEPAVRSGWLLSGGAGTRGPPRRR</sequence>
<feature type="transmembrane region" description="Helical" evidence="1">
    <location>
        <begin position="92"/>
        <end position="113"/>
    </location>
</feature>
<feature type="transmembrane region" description="Helical" evidence="1">
    <location>
        <begin position="37"/>
        <end position="57"/>
    </location>
</feature>
<evidence type="ECO:0000313" key="2">
    <source>
        <dbReference type="EMBL" id="MBF6353954.1"/>
    </source>
</evidence>
<organism evidence="2 3">
    <name type="scientific">Nocardia higoensis</name>
    <dbReference type="NCBI Taxonomy" id="228599"/>
    <lineage>
        <taxon>Bacteria</taxon>
        <taxon>Bacillati</taxon>
        <taxon>Actinomycetota</taxon>
        <taxon>Actinomycetes</taxon>
        <taxon>Mycobacteriales</taxon>
        <taxon>Nocardiaceae</taxon>
        <taxon>Nocardia</taxon>
    </lineage>
</organism>
<dbReference type="Proteomes" id="UP000707731">
    <property type="component" value="Unassembled WGS sequence"/>
</dbReference>
<keyword evidence="1" id="KW-0812">Transmembrane</keyword>
<keyword evidence="1" id="KW-1133">Transmembrane helix</keyword>
<accession>A0ABS0DAQ5</accession>
<feature type="transmembrane region" description="Helical" evidence="1">
    <location>
        <begin position="69"/>
        <end position="86"/>
    </location>
</feature>
<reference evidence="2 3" key="1">
    <citation type="submission" date="2020-10" db="EMBL/GenBank/DDBJ databases">
        <title>Identification of Nocardia species via Next-generation sequencing and recognition of intraspecies genetic diversity.</title>
        <authorList>
            <person name="Li P."/>
            <person name="Li P."/>
            <person name="Lu B."/>
        </authorList>
    </citation>
    <scope>NUCLEOTIDE SEQUENCE [LARGE SCALE GENOMIC DNA]</scope>
    <source>
        <strain evidence="2 3">BJ06-0143</strain>
    </source>
</reference>
<evidence type="ECO:0000313" key="3">
    <source>
        <dbReference type="Proteomes" id="UP000707731"/>
    </source>
</evidence>
<evidence type="ECO:0000256" key="1">
    <source>
        <dbReference type="SAM" id="Phobius"/>
    </source>
</evidence>
<keyword evidence="3" id="KW-1185">Reference proteome</keyword>
<comment type="caution">
    <text evidence="2">The sequence shown here is derived from an EMBL/GenBank/DDBJ whole genome shotgun (WGS) entry which is preliminary data.</text>
</comment>
<dbReference type="EMBL" id="JADLQN010000001">
    <property type="protein sequence ID" value="MBF6353954.1"/>
    <property type="molecule type" value="Genomic_DNA"/>
</dbReference>
<keyword evidence="1" id="KW-0472">Membrane</keyword>
<proteinExistence type="predicted"/>
<name>A0ABS0DAQ5_9NOCA</name>
<dbReference type="RefSeq" id="WP_195000787.1">
    <property type="nucleotide sequence ID" value="NZ_JADLQN010000001.1"/>
</dbReference>